<evidence type="ECO:0000313" key="3">
    <source>
        <dbReference type="Proteomes" id="UP001299876"/>
    </source>
</evidence>
<accession>A0ABT0EU10</accession>
<dbReference type="EMBL" id="JAKNRW010000001">
    <property type="protein sequence ID" value="MCK1788904.1"/>
    <property type="molecule type" value="Genomic_DNA"/>
</dbReference>
<dbReference type="Proteomes" id="UP001299876">
    <property type="component" value="Unassembled WGS sequence"/>
</dbReference>
<evidence type="ECO:0000256" key="1">
    <source>
        <dbReference type="SAM" id="Phobius"/>
    </source>
</evidence>
<organism evidence="2 3">
    <name type="scientific">Pseudomonas violetae</name>
    <dbReference type="NCBI Taxonomy" id="2915813"/>
    <lineage>
        <taxon>Bacteria</taxon>
        <taxon>Pseudomonadati</taxon>
        <taxon>Pseudomonadota</taxon>
        <taxon>Gammaproteobacteria</taxon>
        <taxon>Pseudomonadales</taxon>
        <taxon>Pseudomonadaceae</taxon>
        <taxon>Pseudomonas</taxon>
    </lineage>
</organism>
<reference evidence="2 3" key="1">
    <citation type="submission" date="2022-02" db="EMBL/GenBank/DDBJ databases">
        <title>Comparative genomics of the first Antarctic Pseudomonas spp. capable of biotransforming 2,4,6-Trinitrotoluene.</title>
        <authorList>
            <person name="Cabrera M.A."/>
            <person name="Marquez S.L."/>
            <person name="Perez-Donoso J.M."/>
        </authorList>
    </citation>
    <scope>NUCLEOTIDE SEQUENCE [LARGE SCALE GENOMIC DNA]</scope>
    <source>
        <strain evidence="2 3">TNT19</strain>
    </source>
</reference>
<name>A0ABT0EU10_9PSED</name>
<proteinExistence type="predicted"/>
<sequence>MSDEYGAPLRYFNLLGRGELKANRISVAFIAVSVILGGVIAYLVSMNTELQRTNLELQGQRVMYGYPNADGVFVSENAIPERHLISFVSVFLDNFYNFTPESSFTNANEAMRLMSSRLRAVQEDTLKIVAKQSAEQQITQVFVRTSPYKIETTPQGYIVSFQAFRYRATLNTVFAKSKFDVKLLLKPVKPSKHFEWAIVADDLQTQEIIK</sequence>
<keyword evidence="3" id="KW-1185">Reference proteome</keyword>
<keyword evidence="1" id="KW-0472">Membrane</keyword>
<evidence type="ECO:0000313" key="2">
    <source>
        <dbReference type="EMBL" id="MCK1788904.1"/>
    </source>
</evidence>
<protein>
    <recommendedName>
        <fullName evidence="4">Conjugal transfer protein</fullName>
    </recommendedName>
</protein>
<evidence type="ECO:0008006" key="4">
    <source>
        <dbReference type="Google" id="ProtNLM"/>
    </source>
</evidence>
<comment type="caution">
    <text evidence="2">The sequence shown here is derived from an EMBL/GenBank/DDBJ whole genome shotgun (WGS) entry which is preliminary data.</text>
</comment>
<gene>
    <name evidence="2" type="ORF">L9059_01625</name>
</gene>
<keyword evidence="1" id="KW-0812">Transmembrane</keyword>
<dbReference type="RefSeq" id="WP_247286410.1">
    <property type="nucleotide sequence ID" value="NZ_JAKNRW010000001.1"/>
</dbReference>
<feature type="transmembrane region" description="Helical" evidence="1">
    <location>
        <begin position="25"/>
        <end position="44"/>
    </location>
</feature>
<keyword evidence="1" id="KW-1133">Transmembrane helix</keyword>